<proteinExistence type="predicted"/>
<dbReference type="KEGG" id="pbj:VN24_13825"/>
<reference evidence="3" key="2">
    <citation type="submission" date="2015-03" db="EMBL/GenBank/DDBJ databases">
        <title>Genome sequence of Paenibacillus beijingensis strain DSM 24997T.</title>
        <authorList>
            <person name="Kwak Y."/>
            <person name="Shin J.-H."/>
        </authorList>
    </citation>
    <scope>NUCLEOTIDE SEQUENCE [LARGE SCALE GENOMIC DNA]</scope>
    <source>
        <strain evidence="3">DSM 24997</strain>
    </source>
</reference>
<keyword evidence="1" id="KW-0472">Membrane</keyword>
<dbReference type="EMBL" id="CP011058">
    <property type="protein sequence ID" value="AJY75449.1"/>
    <property type="molecule type" value="Genomic_DNA"/>
</dbReference>
<reference evidence="2 3" key="1">
    <citation type="journal article" date="2015" name="J. Biotechnol.">
        <title>Complete genome sequence of Paenibacillus beijingensis 7188(T) (=DSM 24997(T)), a novel rhizobacterium from jujube garden soil.</title>
        <authorList>
            <person name="Kwak Y."/>
            <person name="Shin J.H."/>
        </authorList>
    </citation>
    <scope>NUCLEOTIDE SEQUENCE [LARGE SCALE GENOMIC DNA]</scope>
    <source>
        <strain evidence="2 3">DSM 24997</strain>
    </source>
</reference>
<dbReference type="PATRIC" id="fig|1126833.4.peg.3015"/>
<evidence type="ECO:0000313" key="2">
    <source>
        <dbReference type="EMBL" id="AJY75449.1"/>
    </source>
</evidence>
<protein>
    <submittedName>
        <fullName evidence="2">Uncharacterized protein</fullName>
    </submittedName>
</protein>
<evidence type="ECO:0000256" key="1">
    <source>
        <dbReference type="SAM" id="Phobius"/>
    </source>
</evidence>
<feature type="transmembrane region" description="Helical" evidence="1">
    <location>
        <begin position="47"/>
        <end position="71"/>
    </location>
</feature>
<dbReference type="Proteomes" id="UP000032633">
    <property type="component" value="Chromosome"/>
</dbReference>
<evidence type="ECO:0000313" key="3">
    <source>
        <dbReference type="Proteomes" id="UP000032633"/>
    </source>
</evidence>
<keyword evidence="3" id="KW-1185">Reference proteome</keyword>
<organism evidence="2 3">
    <name type="scientific">Paenibacillus beijingensis</name>
    <dbReference type="NCBI Taxonomy" id="1126833"/>
    <lineage>
        <taxon>Bacteria</taxon>
        <taxon>Bacillati</taxon>
        <taxon>Bacillota</taxon>
        <taxon>Bacilli</taxon>
        <taxon>Bacillales</taxon>
        <taxon>Paenibacillaceae</taxon>
        <taxon>Paenibacillus</taxon>
    </lineage>
</organism>
<keyword evidence="1" id="KW-0812">Transmembrane</keyword>
<feature type="transmembrane region" description="Helical" evidence="1">
    <location>
        <begin position="83"/>
        <end position="103"/>
    </location>
</feature>
<accession>A0A0D5NJ95</accession>
<dbReference type="HOGENOM" id="CLU_2024405_0_0_9"/>
<gene>
    <name evidence="2" type="ORF">VN24_13825</name>
</gene>
<name>A0A0D5NJ95_9BACL</name>
<dbReference type="AlphaFoldDB" id="A0A0D5NJ95"/>
<sequence length="122" mass="14109">MFNKRYTIMEILILVLLLNMTFSYLISKHAMSVLSKSLSAELAFNRLRILNQYVVSLTSIISMLVIEILIWPIMKPLGLTGKIVLVIAPSLVLILLITVKQYFYHQAVTRIRETVESYREHL</sequence>
<keyword evidence="1" id="KW-1133">Transmembrane helix</keyword>
<feature type="transmembrane region" description="Helical" evidence="1">
    <location>
        <begin position="6"/>
        <end position="26"/>
    </location>
</feature>